<evidence type="ECO:0000256" key="1">
    <source>
        <dbReference type="ARBA" id="ARBA00007992"/>
    </source>
</evidence>
<evidence type="ECO:0000313" key="8">
    <source>
        <dbReference type="EMBL" id="KAK7523667.1"/>
    </source>
</evidence>
<name>A0ABR1KXZ3_9PEZI</name>
<gene>
    <name evidence="8" type="ORF">IWZ03DRAFT_8600</name>
</gene>
<evidence type="ECO:0000313" key="9">
    <source>
        <dbReference type="Proteomes" id="UP001363622"/>
    </source>
</evidence>
<dbReference type="SUPFAM" id="SSF51905">
    <property type="entry name" value="FAD/NAD(P)-binding domain"/>
    <property type="match status" value="1"/>
</dbReference>
<evidence type="ECO:0000256" key="6">
    <source>
        <dbReference type="SAM" id="Phobius"/>
    </source>
</evidence>
<keyword evidence="2" id="KW-0285">Flavoprotein</keyword>
<sequence>MDHSKTLSDTFRIVIVGGGIAGLCAAIALRAPNREILILEQSSLLREVGAAISLQPNASKILENNWGLGDKIPATKKVVDHGFRIYSTDGDLVKEIPFVKKREYGADRIIYHRQDLHSMLKAAATSSDFPGKPVELRLSSRAIDADCDAGIVFLEDGSSISGDLIIGADGIHSKLRTAILGKSQRAIPTGLSAYRLMIPIKKLQGSDFARKINPAEPFTSMMMGYDRRLVMGPCRGTEDYAIVALVPDKTLDVDTSQTTWNTEASLDEIEKAFDVFPPWVTSIFQHSPAIGLWQLRDLDPLEKWHRGRVMIIGDASHAMLPTQGQGASQSVEDAEALGAFFEDVDSRIAGEEVERRLADVFRCRYERASLIQEYSRNAAKPATAQGSEGRSKVTLNTTEFMDYNCQYNGAKDYLQRFPALGRQQEVVSS</sequence>
<dbReference type="Proteomes" id="UP001363622">
    <property type="component" value="Unassembled WGS sequence"/>
</dbReference>
<organism evidence="8 9">
    <name type="scientific">Phyllosticta citriasiana</name>
    <dbReference type="NCBI Taxonomy" id="595635"/>
    <lineage>
        <taxon>Eukaryota</taxon>
        <taxon>Fungi</taxon>
        <taxon>Dikarya</taxon>
        <taxon>Ascomycota</taxon>
        <taxon>Pezizomycotina</taxon>
        <taxon>Dothideomycetes</taxon>
        <taxon>Dothideomycetes incertae sedis</taxon>
        <taxon>Botryosphaeriales</taxon>
        <taxon>Phyllostictaceae</taxon>
        <taxon>Phyllosticta</taxon>
    </lineage>
</organism>
<evidence type="ECO:0000256" key="2">
    <source>
        <dbReference type="ARBA" id="ARBA00022630"/>
    </source>
</evidence>
<accession>A0ABR1KXZ3</accession>
<evidence type="ECO:0000256" key="3">
    <source>
        <dbReference type="ARBA" id="ARBA00022827"/>
    </source>
</evidence>
<keyword evidence="9" id="KW-1185">Reference proteome</keyword>
<proteinExistence type="inferred from homology"/>
<keyword evidence="4" id="KW-0560">Oxidoreductase</keyword>
<dbReference type="InterPro" id="IPR050493">
    <property type="entry name" value="FAD-dep_Monooxygenase_BioMet"/>
</dbReference>
<feature type="transmembrane region" description="Helical" evidence="6">
    <location>
        <begin position="12"/>
        <end position="31"/>
    </location>
</feature>
<comment type="caution">
    <text evidence="8">The sequence shown here is derived from an EMBL/GenBank/DDBJ whole genome shotgun (WGS) entry which is preliminary data.</text>
</comment>
<dbReference type="InterPro" id="IPR036188">
    <property type="entry name" value="FAD/NAD-bd_sf"/>
</dbReference>
<dbReference type="Gene3D" id="3.50.50.60">
    <property type="entry name" value="FAD/NAD(P)-binding domain"/>
    <property type="match status" value="1"/>
</dbReference>
<protein>
    <recommendedName>
        <fullName evidence="7">FAD-binding domain-containing protein</fullName>
    </recommendedName>
</protein>
<dbReference type="InterPro" id="IPR002938">
    <property type="entry name" value="FAD-bd"/>
</dbReference>
<keyword evidence="5" id="KW-0503">Monooxygenase</keyword>
<dbReference type="Pfam" id="PF01494">
    <property type="entry name" value="FAD_binding_3"/>
    <property type="match status" value="1"/>
</dbReference>
<evidence type="ECO:0000259" key="7">
    <source>
        <dbReference type="Pfam" id="PF01494"/>
    </source>
</evidence>
<dbReference type="PRINTS" id="PR00420">
    <property type="entry name" value="RNGMNOXGNASE"/>
</dbReference>
<dbReference type="EMBL" id="JBBPHU010000001">
    <property type="protein sequence ID" value="KAK7523667.1"/>
    <property type="molecule type" value="Genomic_DNA"/>
</dbReference>
<evidence type="ECO:0000256" key="5">
    <source>
        <dbReference type="ARBA" id="ARBA00023033"/>
    </source>
</evidence>
<dbReference type="PANTHER" id="PTHR13789:SF314">
    <property type="entry name" value="FAD-BINDING DOMAIN-CONTAINING PROTEIN"/>
    <property type="match status" value="1"/>
</dbReference>
<keyword evidence="6" id="KW-0812">Transmembrane</keyword>
<keyword evidence="6" id="KW-0472">Membrane</keyword>
<comment type="similarity">
    <text evidence="1">Belongs to the paxM FAD-dependent monooxygenase family.</text>
</comment>
<keyword evidence="6" id="KW-1133">Transmembrane helix</keyword>
<evidence type="ECO:0000256" key="4">
    <source>
        <dbReference type="ARBA" id="ARBA00023002"/>
    </source>
</evidence>
<keyword evidence="3" id="KW-0274">FAD</keyword>
<reference evidence="8 9" key="1">
    <citation type="submission" date="2024-04" db="EMBL/GenBank/DDBJ databases">
        <title>Phyllosticta paracitricarpa is synonymous to the EU quarantine fungus P. citricarpa based on phylogenomic analyses.</title>
        <authorList>
            <consortium name="Lawrence Berkeley National Laboratory"/>
            <person name="Van Ingen-Buijs V.A."/>
            <person name="Van Westerhoven A.C."/>
            <person name="Haridas S."/>
            <person name="Skiadas P."/>
            <person name="Martin F."/>
            <person name="Groenewald J.Z."/>
            <person name="Crous P.W."/>
            <person name="Seidl M.F."/>
        </authorList>
    </citation>
    <scope>NUCLEOTIDE SEQUENCE [LARGE SCALE GENOMIC DNA]</scope>
    <source>
        <strain evidence="8 9">CBS 123371</strain>
    </source>
</reference>
<feature type="domain" description="FAD-binding" evidence="7">
    <location>
        <begin position="13"/>
        <end position="339"/>
    </location>
</feature>
<dbReference type="PANTHER" id="PTHR13789">
    <property type="entry name" value="MONOOXYGENASE"/>
    <property type="match status" value="1"/>
</dbReference>
<dbReference type="SUPFAM" id="SSF54373">
    <property type="entry name" value="FAD-linked reductases, C-terminal domain"/>
    <property type="match status" value="1"/>
</dbReference>